<keyword evidence="11" id="KW-0966">Cell projection</keyword>
<evidence type="ECO:0000256" key="2">
    <source>
        <dbReference type="ARBA" id="ARBA00004202"/>
    </source>
</evidence>
<dbReference type="RefSeq" id="WP_100932205.1">
    <property type="nucleotide sequence ID" value="NZ_JAAIMZ010000002.1"/>
</dbReference>
<dbReference type="PANTHER" id="PTHR30034:SF6">
    <property type="entry name" value="YOP PROTEINS TRANSLOCATION PROTEIN Q"/>
    <property type="match status" value="1"/>
</dbReference>
<proteinExistence type="inferred from homology"/>
<dbReference type="Gene3D" id="3.40.1550.10">
    <property type="entry name" value="CheC-like"/>
    <property type="match status" value="1"/>
</dbReference>
<evidence type="ECO:0000256" key="8">
    <source>
        <dbReference type="ARBA" id="ARBA00023136"/>
    </source>
</evidence>
<organism evidence="11 12">
    <name type="scientific">Clostridium symbiosum</name>
    <name type="common">Bacteroides symbiosus</name>
    <dbReference type="NCBI Taxonomy" id="1512"/>
    <lineage>
        <taxon>Bacteria</taxon>
        <taxon>Bacillati</taxon>
        <taxon>Bacillota</taxon>
        <taxon>Clostridia</taxon>
        <taxon>Lachnospirales</taxon>
        <taxon>Lachnospiraceae</taxon>
        <taxon>Otoolea</taxon>
    </lineage>
</organism>
<evidence type="ECO:0000313" key="12">
    <source>
        <dbReference type="Proteomes" id="UP001300871"/>
    </source>
</evidence>
<dbReference type="GO" id="GO:0009425">
    <property type="term" value="C:bacterial-type flagellum basal body"/>
    <property type="evidence" value="ECO:0007669"/>
    <property type="project" value="UniProtKB-SubCell"/>
</dbReference>
<dbReference type="InterPro" id="IPR001543">
    <property type="entry name" value="FliN-like_C"/>
</dbReference>
<dbReference type="PIRSF" id="PIRSF002888">
    <property type="entry name" value="FliM"/>
    <property type="match status" value="1"/>
</dbReference>
<dbReference type="GO" id="GO:0005886">
    <property type="term" value="C:plasma membrane"/>
    <property type="evidence" value="ECO:0007669"/>
    <property type="project" value="UniProtKB-SubCell"/>
</dbReference>
<keyword evidence="9" id="KW-0975">Bacterial flagellum</keyword>
<comment type="caution">
    <text evidence="11">The sequence shown here is derived from an EMBL/GenBank/DDBJ whole genome shotgun (WGS) entry which is preliminary data.</text>
</comment>
<dbReference type="PANTHER" id="PTHR30034">
    <property type="entry name" value="FLAGELLAR MOTOR SWITCH PROTEIN FLIM"/>
    <property type="match status" value="1"/>
</dbReference>
<gene>
    <name evidence="11" type="ORF">PM006_00055</name>
</gene>
<name>A0AAW6AS10_CLOSY</name>
<keyword evidence="7" id="KW-0283">Flagellar rotation</keyword>
<comment type="similarity">
    <text evidence="3">Belongs to the FliM family.</text>
</comment>
<evidence type="ECO:0000256" key="1">
    <source>
        <dbReference type="ARBA" id="ARBA00004117"/>
    </source>
</evidence>
<dbReference type="GO" id="GO:0003774">
    <property type="term" value="F:cytoskeletal motor activity"/>
    <property type="evidence" value="ECO:0007669"/>
    <property type="project" value="InterPro"/>
</dbReference>
<dbReference type="GO" id="GO:0050918">
    <property type="term" value="P:positive chemotaxis"/>
    <property type="evidence" value="ECO:0007669"/>
    <property type="project" value="TreeGrafter"/>
</dbReference>
<evidence type="ECO:0000256" key="6">
    <source>
        <dbReference type="ARBA" id="ARBA00022500"/>
    </source>
</evidence>
<accession>A0AAW6AS10</accession>
<dbReference type="CDD" id="cd17908">
    <property type="entry name" value="FliM"/>
    <property type="match status" value="1"/>
</dbReference>
<dbReference type="EMBL" id="JAQLGM010000001">
    <property type="protein sequence ID" value="MDB1998601.1"/>
    <property type="molecule type" value="Genomic_DNA"/>
</dbReference>
<keyword evidence="8" id="KW-0472">Membrane</keyword>
<dbReference type="Pfam" id="PF02154">
    <property type="entry name" value="FliM"/>
    <property type="match status" value="1"/>
</dbReference>
<evidence type="ECO:0000256" key="5">
    <source>
        <dbReference type="ARBA" id="ARBA00022475"/>
    </source>
</evidence>
<keyword evidence="5" id="KW-1003">Cell membrane</keyword>
<dbReference type="InterPro" id="IPR001689">
    <property type="entry name" value="Flag_FliM"/>
</dbReference>
<protein>
    <recommendedName>
        <fullName evidence="4">Flagellar motor switch protein FliM</fullName>
    </recommendedName>
</protein>
<dbReference type="Proteomes" id="UP001300871">
    <property type="component" value="Unassembled WGS sequence"/>
</dbReference>
<keyword evidence="6" id="KW-0145">Chemotaxis</keyword>
<evidence type="ECO:0000259" key="10">
    <source>
        <dbReference type="Pfam" id="PF01052"/>
    </source>
</evidence>
<dbReference type="InterPro" id="IPR028976">
    <property type="entry name" value="CheC-like_sf"/>
</dbReference>
<evidence type="ECO:0000313" key="11">
    <source>
        <dbReference type="EMBL" id="MDB1998601.1"/>
    </source>
</evidence>
<evidence type="ECO:0000256" key="4">
    <source>
        <dbReference type="ARBA" id="ARBA00021898"/>
    </source>
</evidence>
<sequence length="296" mass="33635">MVKSYDFKSPKKFTKERMSTVENLYDGFSRSLATYLTALLQAYCEVTIVNIEEKRYQEYASVIEDQSLFGIISLMPENKDYNEAPLILEMEPALGFFIVERLLGGPGTEYELQRDFTDIEKAILEFVLKKMTGLIDDAWNGYIEMQATLTGLETNPHLLQISAPEDVSVIVQVEVSVNSLSARLHLVMPASNVEELTSKFGYKFAMGSRKQDLEKNLVRRGSITQHLLDSEVEVKAVLHEFELDAQDILQLQTGDVIPLTKRIHSDIDVYVEDQECFQAKIGHTKLRKAIQISKTL</sequence>
<evidence type="ECO:0000256" key="3">
    <source>
        <dbReference type="ARBA" id="ARBA00011049"/>
    </source>
</evidence>
<feature type="domain" description="Flagellar motor switch protein FliN-like C-terminal" evidence="10">
    <location>
        <begin position="225"/>
        <end position="294"/>
    </location>
</feature>
<reference evidence="11" key="1">
    <citation type="submission" date="2023-01" db="EMBL/GenBank/DDBJ databases">
        <title>Human gut microbiome strain richness.</title>
        <authorList>
            <person name="Chen-Liaw A."/>
        </authorList>
    </citation>
    <scope>NUCLEOTIDE SEQUENCE</scope>
    <source>
        <strain evidence="11">B1_m1001713B170214d0_201011</strain>
    </source>
</reference>
<dbReference type="Pfam" id="PF01052">
    <property type="entry name" value="FliMN_C"/>
    <property type="match status" value="1"/>
</dbReference>
<dbReference type="GeneID" id="57968582"/>
<dbReference type="SUPFAM" id="SSF101801">
    <property type="entry name" value="Surface presentation of antigens (SPOA)"/>
    <property type="match status" value="1"/>
</dbReference>
<dbReference type="Gene3D" id="2.30.330.10">
    <property type="entry name" value="SpoA-like"/>
    <property type="match status" value="1"/>
</dbReference>
<evidence type="ECO:0000256" key="7">
    <source>
        <dbReference type="ARBA" id="ARBA00022779"/>
    </source>
</evidence>
<dbReference type="SUPFAM" id="SSF103039">
    <property type="entry name" value="CheC-like"/>
    <property type="match status" value="1"/>
</dbReference>
<evidence type="ECO:0000256" key="9">
    <source>
        <dbReference type="ARBA" id="ARBA00023143"/>
    </source>
</evidence>
<dbReference type="AlphaFoldDB" id="A0AAW6AS10"/>
<dbReference type="GO" id="GO:0071978">
    <property type="term" value="P:bacterial-type flagellum-dependent swarming motility"/>
    <property type="evidence" value="ECO:0007669"/>
    <property type="project" value="TreeGrafter"/>
</dbReference>
<keyword evidence="11" id="KW-0969">Cilium</keyword>
<keyword evidence="11" id="KW-0282">Flagellum</keyword>
<dbReference type="InterPro" id="IPR036429">
    <property type="entry name" value="SpoA-like_sf"/>
</dbReference>
<comment type="subcellular location">
    <subcellularLocation>
        <location evidence="1">Bacterial flagellum basal body</location>
    </subcellularLocation>
    <subcellularLocation>
        <location evidence="2">Cell membrane</location>
        <topology evidence="2">Peripheral membrane protein</topology>
    </subcellularLocation>
</comment>